<gene>
    <name evidence="1" type="ORF">SAMN04489859_101914</name>
</gene>
<dbReference type="RefSeq" id="WP_090613256.1">
    <property type="nucleotide sequence ID" value="NZ_CP067126.1"/>
</dbReference>
<dbReference type="OrthoDB" id="7814707at2"/>
<evidence type="ECO:0000313" key="2">
    <source>
        <dbReference type="Proteomes" id="UP000199054"/>
    </source>
</evidence>
<dbReference type="EMBL" id="FODE01000019">
    <property type="protein sequence ID" value="SEN84736.1"/>
    <property type="molecule type" value="Genomic_DNA"/>
</dbReference>
<sequence>MRHVSRDDLAGRLEPFLIARLAPGQGQFACRRFRPALIWSRLDLAIKLLYLKDAETDRDLYDAHIAAFSLGDMKEPGSNKYGAAAFRQQFEDLHRRIRDEGFDADQSLIPLARDGSILNGAHRAACAMQAGQPVVGVETGLDPVIYDYRYFRRRGMSDEDLDAAVLAYVDLAPQARIALLSPMPRRAERALLARLGPLVYRRVIRLTPAPNLPADGALLLLVVDADATVPDAALWVSASHDEARAMARLLLTPLQGARPGASRRLLYRWRRGTSRLRHQVIALLGRMGMKENVRRLYRRGR</sequence>
<organism evidence="1 2">
    <name type="scientific">Paracoccus alcaliphilus</name>
    <dbReference type="NCBI Taxonomy" id="34002"/>
    <lineage>
        <taxon>Bacteria</taxon>
        <taxon>Pseudomonadati</taxon>
        <taxon>Pseudomonadota</taxon>
        <taxon>Alphaproteobacteria</taxon>
        <taxon>Rhodobacterales</taxon>
        <taxon>Paracoccaceae</taxon>
        <taxon>Paracoccus</taxon>
    </lineage>
</organism>
<accession>A0A1H8JWV6</accession>
<proteinExistence type="predicted"/>
<name>A0A1H8JWV6_9RHOB</name>
<protein>
    <submittedName>
        <fullName evidence="1">Uncharacterized protein</fullName>
    </submittedName>
</protein>
<keyword evidence="2" id="KW-1185">Reference proteome</keyword>
<dbReference type="AlphaFoldDB" id="A0A1H8JWV6"/>
<reference evidence="1 2" key="1">
    <citation type="submission" date="2016-10" db="EMBL/GenBank/DDBJ databases">
        <authorList>
            <person name="de Groot N.N."/>
        </authorList>
    </citation>
    <scope>NUCLEOTIDE SEQUENCE [LARGE SCALE GENOMIC DNA]</scope>
    <source>
        <strain evidence="1 2">DSM 8512</strain>
    </source>
</reference>
<dbReference type="Proteomes" id="UP000199054">
    <property type="component" value="Unassembled WGS sequence"/>
</dbReference>
<evidence type="ECO:0000313" key="1">
    <source>
        <dbReference type="EMBL" id="SEN84736.1"/>
    </source>
</evidence>
<dbReference type="STRING" id="34002.SAMN04489859_101914"/>